<sequence>MEGGLSVIDDWLRGAFLLLCARRKDRLEVIGVFLFGAAVMLGE</sequence>
<organism evidence="1 2">
    <name type="scientific">Rhodopirellula sallentina SM41</name>
    <dbReference type="NCBI Taxonomy" id="1263870"/>
    <lineage>
        <taxon>Bacteria</taxon>
        <taxon>Pseudomonadati</taxon>
        <taxon>Planctomycetota</taxon>
        <taxon>Planctomycetia</taxon>
        <taxon>Pirellulales</taxon>
        <taxon>Pirellulaceae</taxon>
        <taxon>Rhodopirellula</taxon>
    </lineage>
</organism>
<dbReference type="AlphaFoldDB" id="M5TRB2"/>
<keyword evidence="2" id="KW-1185">Reference proteome</keyword>
<name>M5TRB2_9BACT</name>
<protein>
    <submittedName>
        <fullName evidence="1">Uncharacterized protein</fullName>
    </submittedName>
</protein>
<dbReference type="EMBL" id="ANOH01000489">
    <property type="protein sequence ID" value="EMI51702.1"/>
    <property type="molecule type" value="Genomic_DNA"/>
</dbReference>
<dbReference type="PATRIC" id="fig|1263870.3.peg.7259"/>
<accession>M5TRB2</accession>
<evidence type="ECO:0000313" key="1">
    <source>
        <dbReference type="EMBL" id="EMI51702.1"/>
    </source>
</evidence>
<gene>
    <name evidence="1" type="ORF">RSSM_06844</name>
</gene>
<reference evidence="1 2" key="1">
    <citation type="journal article" date="2013" name="Mar. Genomics">
        <title>Expression of sulfatases in Rhodopirellula baltica and the diversity of sulfatases in the genus Rhodopirellula.</title>
        <authorList>
            <person name="Wegner C.E."/>
            <person name="Richter-Heitmann T."/>
            <person name="Klindworth A."/>
            <person name="Klockow C."/>
            <person name="Richter M."/>
            <person name="Achstetter T."/>
            <person name="Glockner F.O."/>
            <person name="Harder J."/>
        </authorList>
    </citation>
    <scope>NUCLEOTIDE SEQUENCE [LARGE SCALE GENOMIC DNA]</scope>
    <source>
        <strain evidence="1 2">SM41</strain>
    </source>
</reference>
<comment type="caution">
    <text evidence="1">The sequence shown here is derived from an EMBL/GenBank/DDBJ whole genome shotgun (WGS) entry which is preliminary data.</text>
</comment>
<evidence type="ECO:0000313" key="2">
    <source>
        <dbReference type="Proteomes" id="UP000011885"/>
    </source>
</evidence>
<proteinExistence type="predicted"/>
<dbReference type="Proteomes" id="UP000011885">
    <property type="component" value="Unassembled WGS sequence"/>
</dbReference>